<evidence type="ECO:0000256" key="14">
    <source>
        <dbReference type="ARBA" id="ARBA00034532"/>
    </source>
</evidence>
<dbReference type="InterPro" id="IPR027417">
    <property type="entry name" value="P-loop_NTPase"/>
</dbReference>
<gene>
    <name evidence="20" type="ORF">APZ42_026237</name>
</gene>
<dbReference type="EMBL" id="LRGB01002066">
    <property type="protein sequence ID" value="KZS09456.1"/>
    <property type="molecule type" value="Genomic_DNA"/>
</dbReference>
<dbReference type="STRING" id="35525.A0A164SBR7"/>
<reference evidence="20 21" key="1">
    <citation type="submission" date="2016-03" db="EMBL/GenBank/DDBJ databases">
        <title>EvidentialGene: Evidence-directed Construction of Genes on Genomes.</title>
        <authorList>
            <person name="Gilbert D.G."/>
            <person name="Choi J.-H."/>
            <person name="Mockaitis K."/>
            <person name="Colbourne J."/>
            <person name="Pfrender M."/>
        </authorList>
    </citation>
    <scope>NUCLEOTIDE SEQUENCE [LARGE SCALE GENOMIC DNA]</scope>
    <source>
        <strain evidence="20 21">Xinb3</strain>
        <tissue evidence="20">Complete organism</tissue>
    </source>
</reference>
<dbReference type="InterPro" id="IPR050168">
    <property type="entry name" value="AAA_ATPase_domain"/>
</dbReference>
<dbReference type="GO" id="GO:0016558">
    <property type="term" value="P:protein import into peroxisome matrix"/>
    <property type="evidence" value="ECO:0007669"/>
    <property type="project" value="TreeGrafter"/>
</dbReference>
<comment type="catalytic activity">
    <reaction evidence="16">
        <text>ATP + H2O = ADP + phosphate + H(+)</text>
        <dbReference type="Rhea" id="RHEA:13065"/>
        <dbReference type="ChEBI" id="CHEBI:15377"/>
        <dbReference type="ChEBI" id="CHEBI:15378"/>
        <dbReference type="ChEBI" id="CHEBI:30616"/>
        <dbReference type="ChEBI" id="CHEBI:43474"/>
        <dbReference type="ChEBI" id="CHEBI:456216"/>
    </reaction>
    <physiologicalReaction direction="left-to-right" evidence="16">
        <dbReference type="Rhea" id="RHEA:13066"/>
    </physiologicalReaction>
</comment>
<keyword evidence="7" id="KW-0547">Nucleotide-binding</keyword>
<dbReference type="FunFam" id="1.10.8.60:FF:000105">
    <property type="entry name" value="PeRoXisome assembly factor"/>
    <property type="match status" value="1"/>
</dbReference>
<evidence type="ECO:0000313" key="21">
    <source>
        <dbReference type="Proteomes" id="UP000076858"/>
    </source>
</evidence>
<keyword evidence="11" id="KW-0472">Membrane</keyword>
<feature type="domain" description="AAA+ ATPase" evidence="19">
    <location>
        <begin position="465"/>
        <end position="628"/>
    </location>
</feature>
<dbReference type="InterPro" id="IPR029067">
    <property type="entry name" value="CDC48_domain_2-like_sf"/>
</dbReference>
<keyword evidence="8" id="KW-0378">Hydrolase</keyword>
<dbReference type="SUPFAM" id="SSF54585">
    <property type="entry name" value="Cdc48 domain 2-like"/>
    <property type="match status" value="1"/>
</dbReference>
<dbReference type="AlphaFoldDB" id="A0A164SBR7"/>
<keyword evidence="3" id="KW-0813">Transport</keyword>
<dbReference type="Pfam" id="PF17862">
    <property type="entry name" value="AAA_lid_3"/>
    <property type="match status" value="1"/>
</dbReference>
<evidence type="ECO:0000256" key="10">
    <source>
        <dbReference type="ARBA" id="ARBA00022927"/>
    </source>
</evidence>
<dbReference type="InterPro" id="IPR003959">
    <property type="entry name" value="ATPase_AAA_core"/>
</dbReference>
<dbReference type="GO" id="GO:0005778">
    <property type="term" value="C:peroxisomal membrane"/>
    <property type="evidence" value="ECO:0007669"/>
    <property type="project" value="UniProtKB-SubCell"/>
</dbReference>
<dbReference type="GO" id="GO:0005829">
    <property type="term" value="C:cytosol"/>
    <property type="evidence" value="ECO:0007669"/>
    <property type="project" value="UniProtKB-SubCell"/>
</dbReference>
<evidence type="ECO:0000256" key="4">
    <source>
        <dbReference type="ARBA" id="ARBA00022490"/>
    </source>
</evidence>
<evidence type="ECO:0000256" key="11">
    <source>
        <dbReference type="ARBA" id="ARBA00023136"/>
    </source>
</evidence>
<keyword evidence="10" id="KW-0653">Protein transport</keyword>
<evidence type="ECO:0000256" key="13">
    <source>
        <dbReference type="ARBA" id="ARBA00032509"/>
    </source>
</evidence>
<dbReference type="Gene3D" id="3.10.330.10">
    <property type="match status" value="1"/>
</dbReference>
<dbReference type="Gene3D" id="1.10.8.60">
    <property type="match status" value="2"/>
</dbReference>
<dbReference type="OrthoDB" id="8173462at2759"/>
<feature type="domain" description="AAA+ ATPase" evidence="19">
    <location>
        <begin position="745"/>
        <end position="882"/>
    </location>
</feature>
<accession>A0A164SBR7</accession>
<evidence type="ECO:0000259" key="19">
    <source>
        <dbReference type="SMART" id="SM00382"/>
    </source>
</evidence>
<evidence type="ECO:0000256" key="17">
    <source>
        <dbReference type="ARBA" id="ARBA00064205"/>
    </source>
</evidence>
<keyword evidence="5" id="KW-0962">Peroxisome biogenesis</keyword>
<comment type="similarity">
    <text evidence="2">Belongs to the AAA ATPase family.</text>
</comment>
<dbReference type="InterPro" id="IPR015342">
    <property type="entry name" value="PEX1-N_C-lobe"/>
</dbReference>
<dbReference type="Gene3D" id="3.40.50.300">
    <property type="entry name" value="P-loop containing nucleotide triphosphate hydrolases"/>
    <property type="match status" value="2"/>
</dbReference>
<evidence type="ECO:0000256" key="7">
    <source>
        <dbReference type="ARBA" id="ARBA00022741"/>
    </source>
</evidence>
<evidence type="ECO:0000313" key="20">
    <source>
        <dbReference type="EMBL" id="KZS09456.1"/>
    </source>
</evidence>
<proteinExistence type="inferred from homology"/>
<dbReference type="FunFam" id="3.40.50.300:FF:000149">
    <property type="entry name" value="Nuclear valosin-containing protein-like"/>
    <property type="match status" value="1"/>
</dbReference>
<dbReference type="InterPro" id="IPR003593">
    <property type="entry name" value="AAA+_ATPase"/>
</dbReference>
<dbReference type="GO" id="GO:0016887">
    <property type="term" value="F:ATP hydrolysis activity"/>
    <property type="evidence" value="ECO:0007669"/>
    <property type="project" value="InterPro"/>
</dbReference>
<dbReference type="Proteomes" id="UP000076858">
    <property type="component" value="Unassembled WGS sequence"/>
</dbReference>
<dbReference type="GO" id="GO:0005524">
    <property type="term" value="F:ATP binding"/>
    <property type="evidence" value="ECO:0007669"/>
    <property type="project" value="UniProtKB-KW"/>
</dbReference>
<evidence type="ECO:0000256" key="12">
    <source>
        <dbReference type="ARBA" id="ARBA00023140"/>
    </source>
</evidence>
<protein>
    <recommendedName>
        <fullName evidence="14">Peroxisomal ATPase PEX1</fullName>
    </recommendedName>
    <alternativeName>
        <fullName evidence="13">Peroxin-1</fullName>
    </alternativeName>
</protein>
<evidence type="ECO:0000256" key="15">
    <source>
        <dbReference type="ARBA" id="ARBA00046271"/>
    </source>
</evidence>
<dbReference type="SUPFAM" id="SSF52540">
    <property type="entry name" value="P-loop containing nucleoside triphosphate hydrolases"/>
    <property type="match status" value="2"/>
</dbReference>
<evidence type="ECO:0000256" key="3">
    <source>
        <dbReference type="ARBA" id="ARBA00022448"/>
    </source>
</evidence>
<evidence type="ECO:0000256" key="9">
    <source>
        <dbReference type="ARBA" id="ARBA00022840"/>
    </source>
</evidence>
<dbReference type="InterPro" id="IPR003960">
    <property type="entry name" value="ATPase_AAA_CS"/>
</dbReference>
<dbReference type="SMART" id="SM00382">
    <property type="entry name" value="AAA"/>
    <property type="match status" value="2"/>
</dbReference>
<comment type="subcellular location">
    <subcellularLocation>
        <location evidence="1">Cytoplasm</location>
        <location evidence="1">Cytosol</location>
    </subcellularLocation>
    <subcellularLocation>
        <location evidence="15">Peroxisome membrane</location>
    </subcellularLocation>
</comment>
<dbReference type="Pfam" id="PF00004">
    <property type="entry name" value="AAA"/>
    <property type="match status" value="2"/>
</dbReference>
<organism evidence="20 21">
    <name type="scientific">Daphnia magna</name>
    <dbReference type="NCBI Taxonomy" id="35525"/>
    <lineage>
        <taxon>Eukaryota</taxon>
        <taxon>Metazoa</taxon>
        <taxon>Ecdysozoa</taxon>
        <taxon>Arthropoda</taxon>
        <taxon>Crustacea</taxon>
        <taxon>Branchiopoda</taxon>
        <taxon>Diplostraca</taxon>
        <taxon>Cladocera</taxon>
        <taxon>Anomopoda</taxon>
        <taxon>Daphniidae</taxon>
        <taxon>Daphnia</taxon>
    </lineage>
</organism>
<keyword evidence="6" id="KW-0677">Repeat</keyword>
<evidence type="ECO:0000256" key="6">
    <source>
        <dbReference type="ARBA" id="ARBA00022737"/>
    </source>
</evidence>
<feature type="region of interest" description="Disordered" evidence="18">
    <location>
        <begin position="978"/>
        <end position="998"/>
    </location>
</feature>
<comment type="caution">
    <text evidence="20">The sequence shown here is derived from an EMBL/GenBank/DDBJ whole genome shotgun (WGS) entry which is preliminary data.</text>
</comment>
<dbReference type="PANTHER" id="PTHR23077">
    <property type="entry name" value="AAA-FAMILY ATPASE"/>
    <property type="match status" value="1"/>
</dbReference>
<evidence type="ECO:0000256" key="1">
    <source>
        <dbReference type="ARBA" id="ARBA00004514"/>
    </source>
</evidence>
<evidence type="ECO:0000256" key="5">
    <source>
        <dbReference type="ARBA" id="ARBA00022593"/>
    </source>
</evidence>
<keyword evidence="12" id="KW-0576">Peroxisome</keyword>
<evidence type="ECO:0000256" key="16">
    <source>
        <dbReference type="ARBA" id="ARBA00048778"/>
    </source>
</evidence>
<keyword evidence="4" id="KW-0963">Cytoplasm</keyword>
<evidence type="ECO:0000256" key="2">
    <source>
        <dbReference type="ARBA" id="ARBA00006914"/>
    </source>
</evidence>
<dbReference type="InterPro" id="IPR041569">
    <property type="entry name" value="AAA_lid_3"/>
</dbReference>
<dbReference type="PROSITE" id="PS00674">
    <property type="entry name" value="AAA"/>
    <property type="match status" value="1"/>
</dbReference>
<evidence type="ECO:0000256" key="18">
    <source>
        <dbReference type="SAM" id="MobiDB-lite"/>
    </source>
</evidence>
<sequence>MWVATLHTDSRKTCFITIPQKWGVNLSNIITIKIQQSNISAPPVYATCIGENGLAENEDVVIGAQFARLNGLVPDLETAFEIFSKNVPIASSVLAEPCVEEDWELLELNVDQIQSELLNKVRVVWSGAKIPIWLSDFVSLSVKIIELEPKEPVALLAADTEVHVCPPKAQPHIGPVVDHQLSSLKSVLLNLLNQRFPKTPEKLTSTALELRVLPVEEKDTFLKLALADNPDIVMQPYQAFLSNVHCCMFEKNQNYVGSIQNHERISYFTIHFVESSKNWPIYSNAIYLSEAVIRQLSLNVKQRTQVLVQLDDPPNRCEDVSFYTFVEDYDLKELEKDVKMWLQSVTKDKCNLLLNHGQHLDIPCLLKGKTNRIFIGIESKRPNSKFCRIDETSLTRILEKLKVKRIRLKNAPQFLQLPETDFHKPLKHAIQLGGVSGILEEAMNFLKTGLGLIDKSLCSSCTGCRHGNLLLTGPRGSGRTSIARTLCNQLESQPFYVHTVLIDCSSLKGKRAETLQRDWEIMFRQLLDREPSVVVLDDLDLLVSAPQNDQDDTLNGEAWYYRRLAALILELVKSAPLLNQVMVIATAINGKSLHPRLYNYESNHFFTCELSIPPLTKDMRLEMVRKMLETDGLKIEDDINLNTTVSRMDGYVAIDVRHLIDKAMHLAASEAGSVSEVLVKAKHLELALEDNVPIGLHGIDLKPSIDNRVAWSDVGGLTHAKKIIVETLKWPTQYPELFANCPIRLRSALLLYGAPGTGKTMLARAVATECEVNFISIKGPELLSKYIGASEESVRETFRRARSAKPCILFFDEFDSLAPRRGHDSTGVTDRVVNQLLTELDGVEGQEAGLWVLAATSRPDLIDPALLRPGRFDVSVRCPLPDKDERLDILKALSSKLHLPDDVRLDEIALETEHYSGADLQAVLYTAQLKAVHQLTQSDNNEPSPIRITHQLLMNALRETRPSVSASERQRYDRIYENFDAGHSGTTDEPGPARVTLA</sequence>
<name>A0A164SBR7_9CRUS</name>
<comment type="subunit">
    <text evidence="17">Interacts with PEX6; forming the PEX1-PEX6 AAA ATPase complex, which is composed of a heterohexamer formed by a trimer of PEX1-PEX6 dimers.</text>
</comment>
<dbReference type="PANTHER" id="PTHR23077:SF12">
    <property type="entry name" value="PEROXISOMAL ATPASE PEX1"/>
    <property type="match status" value="1"/>
</dbReference>
<evidence type="ECO:0000256" key="8">
    <source>
        <dbReference type="ARBA" id="ARBA00022801"/>
    </source>
</evidence>
<keyword evidence="9" id="KW-0067">ATP-binding</keyword>
<dbReference type="Pfam" id="PF09262">
    <property type="entry name" value="PEX-1N"/>
    <property type="match status" value="1"/>
</dbReference>
<keyword evidence="21" id="KW-1185">Reference proteome</keyword>